<dbReference type="PANTHER" id="PTHR16071:SF2">
    <property type="entry name" value="FIGNL1-INTERACTING REGULATOR OF RECOMBINATION AND MITOSIS"/>
    <property type="match status" value="1"/>
</dbReference>
<dbReference type="OrthoDB" id="6088000at2759"/>
<sequence>MTSQGPGLEIFEKLSEWSPEEIENNLDHVLEELLSHLGAEDKGQVLQSVYALLVTCLPCLPVEKADDCVLHLALPAALLLFEESLEGIKLRLDDKSQLEFDSIADTLSSLLQVCIELLKCMECVLDYIISQGNVNVSSIPNVPKTVAVLLLQAFKHCKESDALYGDLFSSIADVLGAVFRQCHQVHSRFFVVITSNIKFDSSVETDMVHLVDVLQILSEIGEHVTSLDIKTMAEQWKGYTKIVQLYLEPLKGRLSISYPLTYLSSEITNNLELLTCQESTTDPKSVPRLLKTSSFLLKIVVKLSEQFGCGNGCLNGCHSILYQLLITLHRYSPPMLMTQNVEPNLISEIERHLTIAADPLLSHIICESDFREEFFRRCRILSESRNDCLPHLLLVLSVLKRLISLDTETKDLWTGCPKEGNIISSILELLKFCHPELNSGVSLPIARSRGTTARCDLYEALCCNCAALILTLNNEQFQSVESLLADSLVASSFWPSLFSGDVWCICARAGSSELVLDQVLYFADVVSAFQPSHLSERTECKVISLFLQRMCSFLSNKGKQMLIDKFPPSEHPLIWHVFGLGSLSKEMWSAVFHSLVSSCISSIQNFQNSNYSATEFNKMISCLFGLQAALESTTKGKLSCDVKQYSIVSEILSVWQYACRGDLVEHLNSSDHFVSGPKWLHRLLTVLSKCTEHLVCIMSNKEILQILNLLDGVASRCNSPSVSLSVIKIIHGLATKTLEPSPDQQLVCSKISNLFSCLLEERNPLVKETALETFEYFAHFTAHESIVADAVADSKSIQDIVTSYLQKETPVVESEPLNNHDYLIFQSNICCKHKCDPKKLRKASPKSPEKPAKKLRLEFDESSDLSAFLADDLLTDFVEKDCTEAVSAISRIVKDSDYLLSHCSFHSLPLSAKADLQKAVDEMNKFIKS</sequence>
<gene>
    <name evidence="2" type="primary">LOC117653835</name>
</gene>
<dbReference type="PANTHER" id="PTHR16071">
    <property type="entry name" value="CHROMOSOME 1 OPEN READING FRAME 112"/>
    <property type="match status" value="1"/>
</dbReference>
<protein>
    <submittedName>
        <fullName evidence="2">Uncharacterized protein LOC117653835</fullName>
    </submittedName>
</protein>
<dbReference type="AlphaFoldDB" id="A0A6P9AEB4"/>
<reference evidence="2" key="1">
    <citation type="submission" date="2025-08" db="UniProtKB">
        <authorList>
            <consortium name="RefSeq"/>
        </authorList>
    </citation>
    <scope>IDENTIFICATION</scope>
    <source>
        <tissue evidence="2">Total insect</tissue>
    </source>
</reference>
<dbReference type="InterPro" id="IPR027902">
    <property type="entry name" value="DUF4487"/>
</dbReference>
<evidence type="ECO:0000313" key="1">
    <source>
        <dbReference type="Proteomes" id="UP000515158"/>
    </source>
</evidence>
<dbReference type="KEGG" id="tpal:117653835"/>
<dbReference type="RefSeq" id="XP_034255674.1">
    <property type="nucleotide sequence ID" value="XM_034399783.1"/>
</dbReference>
<accession>A0A6P9AEB4</accession>
<dbReference type="GeneID" id="117653835"/>
<name>A0A6P9AEB4_THRPL</name>
<dbReference type="InParanoid" id="A0A6P9AEB4"/>
<evidence type="ECO:0000313" key="2">
    <source>
        <dbReference type="RefSeq" id="XP_034255674.1"/>
    </source>
</evidence>
<keyword evidence="1" id="KW-1185">Reference proteome</keyword>
<proteinExistence type="predicted"/>
<organism evidence="2">
    <name type="scientific">Thrips palmi</name>
    <name type="common">Melon thrips</name>
    <dbReference type="NCBI Taxonomy" id="161013"/>
    <lineage>
        <taxon>Eukaryota</taxon>
        <taxon>Metazoa</taxon>
        <taxon>Ecdysozoa</taxon>
        <taxon>Arthropoda</taxon>
        <taxon>Hexapoda</taxon>
        <taxon>Insecta</taxon>
        <taxon>Pterygota</taxon>
        <taxon>Neoptera</taxon>
        <taxon>Paraneoptera</taxon>
        <taxon>Thysanoptera</taxon>
        <taxon>Terebrantia</taxon>
        <taxon>Thripoidea</taxon>
        <taxon>Thripidae</taxon>
        <taxon>Thrips</taxon>
    </lineage>
</organism>
<dbReference type="Pfam" id="PF14868">
    <property type="entry name" value="DUF4487"/>
    <property type="match status" value="1"/>
</dbReference>
<dbReference type="Proteomes" id="UP000515158">
    <property type="component" value="Unplaced"/>
</dbReference>